<reference evidence="2" key="1">
    <citation type="submission" date="2018-02" db="EMBL/GenBank/DDBJ databases">
        <title>Rhizophora mucronata_Transcriptome.</title>
        <authorList>
            <person name="Meera S.P."/>
            <person name="Sreeshan A."/>
            <person name="Augustine A."/>
        </authorList>
    </citation>
    <scope>NUCLEOTIDE SEQUENCE</scope>
    <source>
        <tissue evidence="2">Leaf</tissue>
    </source>
</reference>
<sequence>MWVVKTRYTNLRYIPSLSLDPSGPIISLSSNIVTLLNYAIMLGLLLNLNTLNGLM</sequence>
<keyword evidence="1" id="KW-0472">Membrane</keyword>
<organism evidence="2">
    <name type="scientific">Rhizophora mucronata</name>
    <name type="common">Asiatic mangrove</name>
    <dbReference type="NCBI Taxonomy" id="61149"/>
    <lineage>
        <taxon>Eukaryota</taxon>
        <taxon>Viridiplantae</taxon>
        <taxon>Streptophyta</taxon>
        <taxon>Embryophyta</taxon>
        <taxon>Tracheophyta</taxon>
        <taxon>Spermatophyta</taxon>
        <taxon>Magnoliopsida</taxon>
        <taxon>eudicotyledons</taxon>
        <taxon>Gunneridae</taxon>
        <taxon>Pentapetalae</taxon>
        <taxon>rosids</taxon>
        <taxon>fabids</taxon>
        <taxon>Malpighiales</taxon>
        <taxon>Rhizophoraceae</taxon>
        <taxon>Rhizophora</taxon>
    </lineage>
</organism>
<keyword evidence="1" id="KW-0812">Transmembrane</keyword>
<protein>
    <submittedName>
        <fullName evidence="2">Uncharacterized protein</fullName>
    </submittedName>
</protein>
<keyword evidence="1" id="KW-1133">Transmembrane helix</keyword>
<accession>A0A2P2QX61</accession>
<dbReference type="EMBL" id="GGEC01091051">
    <property type="protein sequence ID" value="MBX71535.1"/>
    <property type="molecule type" value="Transcribed_RNA"/>
</dbReference>
<evidence type="ECO:0000313" key="2">
    <source>
        <dbReference type="EMBL" id="MBX71535.1"/>
    </source>
</evidence>
<feature type="transmembrane region" description="Helical" evidence="1">
    <location>
        <begin position="25"/>
        <end position="48"/>
    </location>
</feature>
<dbReference type="AlphaFoldDB" id="A0A2P2QX61"/>
<proteinExistence type="predicted"/>
<name>A0A2P2QX61_RHIMU</name>
<evidence type="ECO:0000256" key="1">
    <source>
        <dbReference type="SAM" id="Phobius"/>
    </source>
</evidence>